<protein>
    <submittedName>
        <fullName evidence="1">Uncharacterized protein</fullName>
    </submittedName>
</protein>
<reference evidence="1 2" key="1">
    <citation type="journal article" date="2021" name="Front. Genet.">
        <title>Chromosome-Level Genome Assembly Reveals Significant Gene Expansion in the Toll and IMD Signaling Pathways of Dendrolimus kikuchii.</title>
        <authorList>
            <person name="Zhou J."/>
            <person name="Wu P."/>
            <person name="Xiong Z."/>
            <person name="Liu N."/>
            <person name="Zhao N."/>
            <person name="Ji M."/>
            <person name="Qiu Y."/>
            <person name="Yang B."/>
        </authorList>
    </citation>
    <scope>NUCLEOTIDE SEQUENCE [LARGE SCALE GENOMIC DNA]</scope>
    <source>
        <strain evidence="1">Ann1</strain>
    </source>
</reference>
<comment type="caution">
    <text evidence="1">The sequence shown here is derived from an EMBL/GenBank/DDBJ whole genome shotgun (WGS) entry which is preliminary data.</text>
</comment>
<evidence type="ECO:0000313" key="1">
    <source>
        <dbReference type="EMBL" id="KAJ0175684.1"/>
    </source>
</evidence>
<organism evidence="1 2">
    <name type="scientific">Dendrolimus kikuchii</name>
    <dbReference type="NCBI Taxonomy" id="765133"/>
    <lineage>
        <taxon>Eukaryota</taxon>
        <taxon>Metazoa</taxon>
        <taxon>Ecdysozoa</taxon>
        <taxon>Arthropoda</taxon>
        <taxon>Hexapoda</taxon>
        <taxon>Insecta</taxon>
        <taxon>Pterygota</taxon>
        <taxon>Neoptera</taxon>
        <taxon>Endopterygota</taxon>
        <taxon>Lepidoptera</taxon>
        <taxon>Glossata</taxon>
        <taxon>Ditrysia</taxon>
        <taxon>Bombycoidea</taxon>
        <taxon>Lasiocampidae</taxon>
        <taxon>Dendrolimus</taxon>
    </lineage>
</organism>
<evidence type="ECO:0000313" key="2">
    <source>
        <dbReference type="Proteomes" id="UP000824533"/>
    </source>
</evidence>
<proteinExistence type="predicted"/>
<dbReference type="Proteomes" id="UP000824533">
    <property type="component" value="Linkage Group LG15"/>
</dbReference>
<gene>
    <name evidence="1" type="ORF">K1T71_008843</name>
</gene>
<name>A0ACC1CVG7_9NEOP</name>
<sequence length="79" mass="8783">MPSKFVLLSNNSMRALGCVARGRRATTASGPQYCEYVHLGFIFSTLLMHGTQIAFRRISSSIFSQRLQLDDSIITEVSV</sequence>
<dbReference type="EMBL" id="CM034401">
    <property type="protein sequence ID" value="KAJ0175684.1"/>
    <property type="molecule type" value="Genomic_DNA"/>
</dbReference>
<keyword evidence="2" id="KW-1185">Reference proteome</keyword>
<accession>A0ACC1CVG7</accession>